<gene>
    <name evidence="2" type="ORF">MELIAE_LOCUS12351</name>
</gene>
<dbReference type="Proteomes" id="UP001154078">
    <property type="component" value="Chromosome 9"/>
</dbReference>
<keyword evidence="1" id="KW-0812">Transmembrane</keyword>
<organism evidence="2 3">
    <name type="scientific">Brassicogethes aeneus</name>
    <name type="common">Rape pollen beetle</name>
    <name type="synonym">Meligethes aeneus</name>
    <dbReference type="NCBI Taxonomy" id="1431903"/>
    <lineage>
        <taxon>Eukaryota</taxon>
        <taxon>Metazoa</taxon>
        <taxon>Ecdysozoa</taxon>
        <taxon>Arthropoda</taxon>
        <taxon>Hexapoda</taxon>
        <taxon>Insecta</taxon>
        <taxon>Pterygota</taxon>
        <taxon>Neoptera</taxon>
        <taxon>Endopterygota</taxon>
        <taxon>Coleoptera</taxon>
        <taxon>Polyphaga</taxon>
        <taxon>Cucujiformia</taxon>
        <taxon>Nitidulidae</taxon>
        <taxon>Meligethinae</taxon>
        <taxon>Brassicogethes</taxon>
    </lineage>
</organism>
<evidence type="ECO:0000256" key="1">
    <source>
        <dbReference type="SAM" id="Phobius"/>
    </source>
</evidence>
<feature type="transmembrane region" description="Helical" evidence="1">
    <location>
        <begin position="120"/>
        <end position="140"/>
    </location>
</feature>
<dbReference type="AlphaFoldDB" id="A0A9P0BHT1"/>
<accession>A0A9P0BHT1</accession>
<proteinExistence type="predicted"/>
<name>A0A9P0BHT1_BRAAE</name>
<sequence length="201" mass="22492">MHFWINKSSQGFVGYGHNRRILCSGGGFYPDPMVTPVHRFQSIESVANNGLRSSRQPYSPRLSYHPVQTYNYPHQNSRSPNVARSMEHISTTGNGAGAPLPQRNLTTPHRSRSQTTCFKCGVWFFFSMFFFFFAGVKAYIHGTQSEDVQQTAHAAATMSNAELPPPPYHIAVMLSPRNNLDLATVQVIRDSPPPSYEKAVT</sequence>
<evidence type="ECO:0000313" key="2">
    <source>
        <dbReference type="EMBL" id="CAH0563558.1"/>
    </source>
</evidence>
<reference evidence="2" key="1">
    <citation type="submission" date="2021-12" db="EMBL/GenBank/DDBJ databases">
        <authorList>
            <person name="King R."/>
        </authorList>
    </citation>
    <scope>NUCLEOTIDE SEQUENCE</scope>
</reference>
<keyword evidence="1" id="KW-1133">Transmembrane helix</keyword>
<protein>
    <submittedName>
        <fullName evidence="2">Uncharacterized protein</fullName>
    </submittedName>
</protein>
<evidence type="ECO:0000313" key="3">
    <source>
        <dbReference type="Proteomes" id="UP001154078"/>
    </source>
</evidence>
<dbReference type="OrthoDB" id="7683804at2759"/>
<keyword evidence="3" id="KW-1185">Reference proteome</keyword>
<dbReference type="EMBL" id="OV121140">
    <property type="protein sequence ID" value="CAH0563558.1"/>
    <property type="molecule type" value="Genomic_DNA"/>
</dbReference>
<keyword evidence="1" id="KW-0472">Membrane</keyword>